<proteinExistence type="predicted"/>
<dbReference type="Proteomes" id="UP000320338">
    <property type="component" value="Unassembled WGS sequence"/>
</dbReference>
<protein>
    <recommendedName>
        <fullName evidence="4">Integral membrane protein</fullName>
    </recommendedName>
</protein>
<comment type="caution">
    <text evidence="2">The sequence shown here is derived from an EMBL/GenBank/DDBJ whole genome shotgun (WGS) entry which is preliminary data.</text>
</comment>
<sequence>MTAGRGRPAGRRPGRRFTDLVEDLAAWVLTAAGAFLVVAAVAGGTAAHGETVQRARAEHATRTATEAVLLADAPVLAGVRDSAPAVARVEVAWSAADGTSRTGLVQVPAGTPAGRTVTVWLDRDGDLTTPPLDEAGAVMVGGVVATGVLMLGGAVIGSCWGGVRFLTGRANARRWEREWARVEPEWSRNLR</sequence>
<evidence type="ECO:0000313" key="3">
    <source>
        <dbReference type="Proteomes" id="UP000320338"/>
    </source>
</evidence>
<feature type="transmembrane region" description="Helical" evidence="1">
    <location>
        <begin position="137"/>
        <end position="163"/>
    </location>
</feature>
<keyword evidence="3" id="KW-1185">Reference proteome</keyword>
<gene>
    <name evidence="2" type="ORF">PHY01_23570</name>
</gene>
<evidence type="ECO:0000256" key="1">
    <source>
        <dbReference type="SAM" id="Phobius"/>
    </source>
</evidence>
<name>A0A4Y3WMS5_9PSEU</name>
<dbReference type="InterPro" id="IPR039708">
    <property type="entry name" value="MT1774/Rv1733c-like"/>
</dbReference>
<evidence type="ECO:0000313" key="2">
    <source>
        <dbReference type="EMBL" id="GEC20074.1"/>
    </source>
</evidence>
<dbReference type="EMBL" id="BJNG01000017">
    <property type="protein sequence ID" value="GEC20074.1"/>
    <property type="molecule type" value="Genomic_DNA"/>
</dbReference>
<keyword evidence="1" id="KW-0812">Transmembrane</keyword>
<reference evidence="2 3" key="1">
    <citation type="submission" date="2019-06" db="EMBL/GenBank/DDBJ databases">
        <title>Whole genome shotgun sequence of Pseudonocardia hydrocarbonoxydans NBRC 14498.</title>
        <authorList>
            <person name="Hosoyama A."/>
            <person name="Uohara A."/>
            <person name="Ohji S."/>
            <person name="Ichikawa N."/>
        </authorList>
    </citation>
    <scope>NUCLEOTIDE SEQUENCE [LARGE SCALE GENOMIC DNA]</scope>
    <source>
        <strain evidence="2 3">NBRC 14498</strain>
    </source>
</reference>
<accession>A0A4Y3WMS5</accession>
<evidence type="ECO:0008006" key="4">
    <source>
        <dbReference type="Google" id="ProtNLM"/>
    </source>
</evidence>
<keyword evidence="1" id="KW-0472">Membrane</keyword>
<dbReference type="OrthoDB" id="4213157at2"/>
<dbReference type="PANTHER" id="PTHR42305:SF1">
    <property type="entry name" value="MEMBRANE PROTEIN RV1733C-RELATED"/>
    <property type="match status" value="1"/>
</dbReference>
<keyword evidence="1" id="KW-1133">Transmembrane helix</keyword>
<organism evidence="2 3">
    <name type="scientific">Pseudonocardia hydrocarbonoxydans</name>
    <dbReference type="NCBI Taxonomy" id="76726"/>
    <lineage>
        <taxon>Bacteria</taxon>
        <taxon>Bacillati</taxon>
        <taxon>Actinomycetota</taxon>
        <taxon>Actinomycetes</taxon>
        <taxon>Pseudonocardiales</taxon>
        <taxon>Pseudonocardiaceae</taxon>
        <taxon>Pseudonocardia</taxon>
    </lineage>
</organism>
<dbReference type="RefSeq" id="WP_141278611.1">
    <property type="nucleotide sequence ID" value="NZ_BAAARZ010000019.1"/>
</dbReference>
<feature type="transmembrane region" description="Helical" evidence="1">
    <location>
        <begin position="20"/>
        <end position="42"/>
    </location>
</feature>
<dbReference type="PANTHER" id="PTHR42305">
    <property type="entry name" value="MEMBRANE PROTEIN RV1733C-RELATED"/>
    <property type="match status" value="1"/>
</dbReference>
<dbReference type="AlphaFoldDB" id="A0A4Y3WMS5"/>